<dbReference type="SUPFAM" id="SSF54364">
    <property type="entry name" value="Translation initiation factor IF3, N-terminal domain"/>
    <property type="match status" value="1"/>
</dbReference>
<dbReference type="InterPro" id="IPR036787">
    <property type="entry name" value="T_IF-3_N_sf"/>
</dbReference>
<sequence length="172" mass="19768">MVRARFYKINERIRAPKVRVIDQKGEQLGILTTNEALKKAREKGLDLVEVAPSAEPPVAKILNYKKWLFQKEKQKKEKKREKRSELKELRIGPNIGDHDLERRVSRAEDFLKAGDKVKLTVFFRGRQRVHPEVGLEKINRVTKLLKEVGKPEKPPARSARGYEVILVPGKGG</sequence>
<comment type="subcellular location">
    <subcellularLocation>
        <location evidence="4">Cytoplasm</location>
    </subcellularLocation>
</comment>
<dbReference type="SUPFAM" id="SSF55200">
    <property type="entry name" value="Translation initiation factor IF3, C-terminal domain"/>
    <property type="match status" value="1"/>
</dbReference>
<keyword evidence="3 4" id="KW-0648">Protein biosynthesis</keyword>
<dbReference type="GO" id="GO:0032790">
    <property type="term" value="P:ribosome disassembly"/>
    <property type="evidence" value="ECO:0007669"/>
    <property type="project" value="TreeGrafter"/>
</dbReference>
<comment type="caution">
    <text evidence="8">The sequence shown here is derived from an EMBL/GenBank/DDBJ whole genome shotgun (WGS) entry which is preliminary data.</text>
</comment>
<comment type="similarity">
    <text evidence="1 4">Belongs to the IF-3 family.</text>
</comment>
<comment type="function">
    <text evidence="4">IF-3 binds to the 30S ribosomal subunit and shifts the equilibrium between 70S ribosomes and their 50S and 30S subunits in favor of the free subunits, thus enhancing the availability of 30S subunits on which protein synthesis initiation begins.</text>
</comment>
<evidence type="ECO:0000313" key="8">
    <source>
        <dbReference type="EMBL" id="HEB14030.1"/>
    </source>
</evidence>
<dbReference type="PANTHER" id="PTHR10938">
    <property type="entry name" value="TRANSLATION INITIATION FACTOR IF-3"/>
    <property type="match status" value="1"/>
</dbReference>
<evidence type="ECO:0000259" key="7">
    <source>
        <dbReference type="Pfam" id="PF05198"/>
    </source>
</evidence>
<dbReference type="InterPro" id="IPR001288">
    <property type="entry name" value="Translation_initiation_fac_3"/>
</dbReference>
<feature type="domain" description="Translation initiation factor 3 C-terminal" evidence="6">
    <location>
        <begin position="85"/>
        <end position="168"/>
    </location>
</feature>
<accession>A0A7C1NKC4</accession>
<dbReference type="GO" id="GO:0005829">
    <property type="term" value="C:cytosol"/>
    <property type="evidence" value="ECO:0007669"/>
    <property type="project" value="TreeGrafter"/>
</dbReference>
<keyword evidence="4" id="KW-0963">Cytoplasm</keyword>
<dbReference type="NCBIfam" id="TIGR00168">
    <property type="entry name" value="infC"/>
    <property type="match status" value="1"/>
</dbReference>
<evidence type="ECO:0000259" key="6">
    <source>
        <dbReference type="Pfam" id="PF00707"/>
    </source>
</evidence>
<dbReference type="Pfam" id="PF00707">
    <property type="entry name" value="IF3_C"/>
    <property type="match status" value="1"/>
</dbReference>
<dbReference type="InterPro" id="IPR019815">
    <property type="entry name" value="Translation_initiation_fac_3_C"/>
</dbReference>
<feature type="domain" description="Translation initiation factor 3 N-terminal" evidence="7">
    <location>
        <begin position="9"/>
        <end position="78"/>
    </location>
</feature>
<dbReference type="Gene3D" id="3.10.20.80">
    <property type="entry name" value="Translation initiation factor 3 (IF-3), N-terminal domain"/>
    <property type="match status" value="1"/>
</dbReference>
<dbReference type="Proteomes" id="UP000885744">
    <property type="component" value="Unassembled WGS sequence"/>
</dbReference>
<name>A0A7C1NKC4_UNCKA</name>
<evidence type="ECO:0000256" key="5">
    <source>
        <dbReference type="NCBIfam" id="TIGR00168"/>
    </source>
</evidence>
<keyword evidence="2 4" id="KW-0396">Initiation factor</keyword>
<dbReference type="PANTHER" id="PTHR10938:SF0">
    <property type="entry name" value="TRANSLATION INITIATION FACTOR IF-3, MITOCHONDRIAL"/>
    <property type="match status" value="1"/>
</dbReference>
<dbReference type="FunFam" id="3.10.20.80:FF:000001">
    <property type="entry name" value="Translation initiation factor IF-3"/>
    <property type="match status" value="1"/>
</dbReference>
<dbReference type="GO" id="GO:0016020">
    <property type="term" value="C:membrane"/>
    <property type="evidence" value="ECO:0007669"/>
    <property type="project" value="TreeGrafter"/>
</dbReference>
<dbReference type="Pfam" id="PF05198">
    <property type="entry name" value="IF3_N"/>
    <property type="match status" value="1"/>
</dbReference>
<dbReference type="InterPro" id="IPR019814">
    <property type="entry name" value="Translation_initiation_fac_3_N"/>
</dbReference>
<comment type="subunit">
    <text evidence="4">Monomer.</text>
</comment>
<protein>
    <recommendedName>
        <fullName evidence="4 5">Translation initiation factor IF-3</fullName>
    </recommendedName>
</protein>
<organism evidence="8">
    <name type="scientific">candidate division WWE3 bacterium</name>
    <dbReference type="NCBI Taxonomy" id="2053526"/>
    <lineage>
        <taxon>Bacteria</taxon>
        <taxon>Katanobacteria</taxon>
    </lineage>
</organism>
<evidence type="ECO:0000256" key="3">
    <source>
        <dbReference type="ARBA" id="ARBA00022917"/>
    </source>
</evidence>
<dbReference type="GO" id="GO:0003743">
    <property type="term" value="F:translation initiation factor activity"/>
    <property type="evidence" value="ECO:0007669"/>
    <property type="project" value="UniProtKB-UniRule"/>
</dbReference>
<proteinExistence type="inferred from homology"/>
<dbReference type="GO" id="GO:0043022">
    <property type="term" value="F:ribosome binding"/>
    <property type="evidence" value="ECO:0007669"/>
    <property type="project" value="TreeGrafter"/>
</dbReference>
<reference evidence="8" key="1">
    <citation type="journal article" date="2020" name="mSystems">
        <title>Genome- and Community-Level Interaction Insights into Carbon Utilization and Element Cycling Functions of Hydrothermarchaeota in Hydrothermal Sediment.</title>
        <authorList>
            <person name="Zhou Z."/>
            <person name="Liu Y."/>
            <person name="Xu W."/>
            <person name="Pan J."/>
            <person name="Luo Z.H."/>
            <person name="Li M."/>
        </authorList>
    </citation>
    <scope>NUCLEOTIDE SEQUENCE [LARGE SCALE GENOMIC DNA]</scope>
    <source>
        <strain evidence="8">HyVt-365</strain>
    </source>
</reference>
<dbReference type="EMBL" id="DRHH01000053">
    <property type="protein sequence ID" value="HEB14030.1"/>
    <property type="molecule type" value="Genomic_DNA"/>
</dbReference>
<dbReference type="InterPro" id="IPR036788">
    <property type="entry name" value="T_IF-3_C_sf"/>
</dbReference>
<evidence type="ECO:0000256" key="1">
    <source>
        <dbReference type="ARBA" id="ARBA00005439"/>
    </source>
</evidence>
<evidence type="ECO:0000256" key="4">
    <source>
        <dbReference type="HAMAP-Rule" id="MF_00080"/>
    </source>
</evidence>
<dbReference type="HAMAP" id="MF_00080">
    <property type="entry name" value="IF_3"/>
    <property type="match status" value="1"/>
</dbReference>
<gene>
    <name evidence="4" type="primary">infC</name>
    <name evidence="8" type="ORF">ENI09_01320</name>
</gene>
<evidence type="ECO:0000256" key="2">
    <source>
        <dbReference type="ARBA" id="ARBA00022540"/>
    </source>
</evidence>
<dbReference type="Gene3D" id="3.30.110.10">
    <property type="entry name" value="Translation initiation factor 3 (IF-3), C-terminal domain"/>
    <property type="match status" value="1"/>
</dbReference>
<dbReference type="AlphaFoldDB" id="A0A7C1NKC4"/>